<comment type="caution">
    <text evidence="1">The sequence shown here is derived from an EMBL/GenBank/DDBJ whole genome shotgun (WGS) entry which is preliminary data.</text>
</comment>
<evidence type="ECO:0000313" key="1">
    <source>
        <dbReference type="EMBL" id="GER34852.1"/>
    </source>
</evidence>
<dbReference type="PANTHER" id="PTHR34996:SF3">
    <property type="entry name" value="OS06G0327400 PROTEIN"/>
    <property type="match status" value="1"/>
</dbReference>
<proteinExistence type="predicted"/>
<dbReference type="AlphaFoldDB" id="A0A5A7PQW2"/>
<evidence type="ECO:0000313" key="2">
    <source>
        <dbReference type="Proteomes" id="UP000325081"/>
    </source>
</evidence>
<dbReference type="EMBL" id="BKCP01004960">
    <property type="protein sequence ID" value="GER34852.1"/>
    <property type="molecule type" value="Genomic_DNA"/>
</dbReference>
<accession>A0A5A7PQW2</accession>
<organism evidence="1 2">
    <name type="scientific">Striga asiatica</name>
    <name type="common">Asiatic witchweed</name>
    <name type="synonym">Buchnera asiatica</name>
    <dbReference type="NCBI Taxonomy" id="4170"/>
    <lineage>
        <taxon>Eukaryota</taxon>
        <taxon>Viridiplantae</taxon>
        <taxon>Streptophyta</taxon>
        <taxon>Embryophyta</taxon>
        <taxon>Tracheophyta</taxon>
        <taxon>Spermatophyta</taxon>
        <taxon>Magnoliopsida</taxon>
        <taxon>eudicotyledons</taxon>
        <taxon>Gunneridae</taxon>
        <taxon>Pentapetalae</taxon>
        <taxon>asterids</taxon>
        <taxon>lamiids</taxon>
        <taxon>Lamiales</taxon>
        <taxon>Orobanchaceae</taxon>
        <taxon>Buchnereae</taxon>
        <taxon>Striga</taxon>
    </lineage>
</organism>
<sequence length="142" mass="16037">MSSYSAAMNYDKIGRNKSLWCGGGTKAGVRLHPRRFSVSRLRKNFIFLFGVLRRWRNSYKKALRQLRGELARTSGDSPRKNVNYRVGFGYNSGSNYSSGRAVGTMAHSNSFCSEAIADCLEFIKRNSVSADDERTPILLNQR</sequence>
<gene>
    <name evidence="1" type="ORF">STAS_11104</name>
</gene>
<reference evidence="2" key="1">
    <citation type="journal article" date="2019" name="Curr. Biol.">
        <title>Genome Sequence of Striga asiatica Provides Insight into the Evolution of Plant Parasitism.</title>
        <authorList>
            <person name="Yoshida S."/>
            <person name="Kim S."/>
            <person name="Wafula E.K."/>
            <person name="Tanskanen J."/>
            <person name="Kim Y.M."/>
            <person name="Honaas L."/>
            <person name="Yang Z."/>
            <person name="Spallek T."/>
            <person name="Conn C.E."/>
            <person name="Ichihashi Y."/>
            <person name="Cheong K."/>
            <person name="Cui S."/>
            <person name="Der J.P."/>
            <person name="Gundlach H."/>
            <person name="Jiao Y."/>
            <person name="Hori C."/>
            <person name="Ishida J.K."/>
            <person name="Kasahara H."/>
            <person name="Kiba T."/>
            <person name="Kim M.S."/>
            <person name="Koo N."/>
            <person name="Laohavisit A."/>
            <person name="Lee Y.H."/>
            <person name="Lumba S."/>
            <person name="McCourt P."/>
            <person name="Mortimer J.C."/>
            <person name="Mutuku J.M."/>
            <person name="Nomura T."/>
            <person name="Sasaki-Sekimoto Y."/>
            <person name="Seto Y."/>
            <person name="Wang Y."/>
            <person name="Wakatake T."/>
            <person name="Sakakibara H."/>
            <person name="Demura T."/>
            <person name="Yamaguchi S."/>
            <person name="Yoneyama K."/>
            <person name="Manabe R.I."/>
            <person name="Nelson D.C."/>
            <person name="Schulman A.H."/>
            <person name="Timko M.P."/>
            <person name="dePamphilis C.W."/>
            <person name="Choi D."/>
            <person name="Shirasu K."/>
        </authorList>
    </citation>
    <scope>NUCLEOTIDE SEQUENCE [LARGE SCALE GENOMIC DNA]</scope>
    <source>
        <strain evidence="2">cv. UVA1</strain>
    </source>
</reference>
<keyword evidence="2" id="KW-1185">Reference proteome</keyword>
<protein>
    <submittedName>
        <fullName evidence="1">Tryptophan synthase alpha chain</fullName>
    </submittedName>
</protein>
<dbReference type="PANTHER" id="PTHR34996">
    <property type="entry name" value="OS06G0327400 PROTEIN"/>
    <property type="match status" value="1"/>
</dbReference>
<dbReference type="OrthoDB" id="1716893at2759"/>
<dbReference type="Proteomes" id="UP000325081">
    <property type="component" value="Unassembled WGS sequence"/>
</dbReference>
<name>A0A5A7PQW2_STRAF</name>